<sequence length="189" mass="20851">MKPVWYSLFIESDSHFVPDPEVLQDTLREPLPPKQPFMPPKWLMSSTPETGNEGPPRTPSNHPAIQYSSPSPGTSKPVRSVSSAGTSTHQPAPLALTPTSQGTKQPPLPPPKPVNRNNTAMLGALASRVKRKDTLALKLSSRPCALDRDRFTQERSSREDQPPGQTGLTWQSREQWEAIRTQIGTALTR</sequence>
<keyword evidence="1" id="KW-0963">Cytoplasm</keyword>
<dbReference type="PANTHER" id="PTHR12751">
    <property type="entry name" value="PHOSPHATASE AND ACTIN REGULATOR PHACTR"/>
    <property type="match status" value="1"/>
</dbReference>
<reference evidence="3 4" key="1">
    <citation type="submission" date="2021-06" db="EMBL/GenBank/DDBJ databases">
        <authorList>
            <person name="Palmer J.M."/>
        </authorList>
    </citation>
    <scope>NUCLEOTIDE SEQUENCE [LARGE SCALE GENOMIC DNA]</scope>
    <source>
        <strain evidence="3 4">XC_2019</strain>
        <tissue evidence="3">Muscle</tissue>
    </source>
</reference>
<keyword evidence="4" id="KW-1185">Reference proteome</keyword>
<keyword evidence="1" id="KW-0217">Developmental protein</keyword>
<feature type="compositionally biased region" description="Pro residues" evidence="2">
    <location>
        <begin position="30"/>
        <end position="39"/>
    </location>
</feature>
<evidence type="ECO:0000256" key="1">
    <source>
        <dbReference type="RuleBase" id="RU367131"/>
    </source>
</evidence>
<feature type="region of interest" description="Disordered" evidence="2">
    <location>
        <begin position="16"/>
        <end position="119"/>
    </location>
</feature>
<comment type="subcellular location">
    <subcellularLocation>
        <location evidence="1">Cytoplasm</location>
    </subcellularLocation>
    <subcellularLocation>
        <location evidence="1">Cell projection</location>
        <location evidence="1">Lamellipodium</location>
    </subcellularLocation>
</comment>
<dbReference type="Proteomes" id="UP001434883">
    <property type="component" value="Unassembled WGS sequence"/>
</dbReference>
<keyword evidence="1" id="KW-0524">Neurogenesis</keyword>
<proteinExistence type="inferred from homology"/>
<evidence type="ECO:0000313" key="3">
    <source>
        <dbReference type="EMBL" id="MEQ2191182.1"/>
    </source>
</evidence>
<feature type="compositionally biased region" description="Polar residues" evidence="2">
    <location>
        <begin position="163"/>
        <end position="172"/>
    </location>
</feature>
<feature type="compositionally biased region" description="Polar residues" evidence="2">
    <location>
        <begin position="80"/>
        <end position="90"/>
    </location>
</feature>
<comment type="function">
    <text evidence="1">Regulator of protein phosphatase 1 (PP1) required for neural tube and optic fissure closure, and enteric neural crest cell (ENCCs) migration during development. Acts as an activator of PP1. During neural tube closure, localizes to the ventral neural tube and activates PP1, leading to down-regulate cell proliferation within cranial neural tissue and the neural retina. Also acts as a regulator of migration of enteric neural crest cells (ENCCs) by activating PP1, leading to repression of the integrin signaling through the rho/rock pathway.</text>
</comment>
<gene>
    <name evidence="3" type="ORF">XENOCAPTIV_023062</name>
</gene>
<evidence type="ECO:0000313" key="4">
    <source>
        <dbReference type="Proteomes" id="UP001434883"/>
    </source>
</evidence>
<accession>A0ABV0Q6T6</accession>
<feature type="compositionally biased region" description="Polar residues" evidence="2">
    <location>
        <begin position="59"/>
        <end position="74"/>
    </location>
</feature>
<comment type="subunit">
    <text evidence="1">Binds PPP1CA and actin.</text>
</comment>
<dbReference type="PANTHER" id="PTHR12751:SF4">
    <property type="entry name" value="PHOSPHATASE AND ACTIN REGULATOR 4"/>
    <property type="match status" value="1"/>
</dbReference>
<comment type="caution">
    <text evidence="3">The sequence shown here is derived from an EMBL/GenBank/DDBJ whole genome shotgun (WGS) entry which is preliminary data.</text>
</comment>
<keyword evidence="1" id="KW-0009">Actin-binding</keyword>
<organism evidence="3 4">
    <name type="scientific">Xenoophorus captivus</name>
    <dbReference type="NCBI Taxonomy" id="1517983"/>
    <lineage>
        <taxon>Eukaryota</taxon>
        <taxon>Metazoa</taxon>
        <taxon>Chordata</taxon>
        <taxon>Craniata</taxon>
        <taxon>Vertebrata</taxon>
        <taxon>Euteleostomi</taxon>
        <taxon>Actinopterygii</taxon>
        <taxon>Neopterygii</taxon>
        <taxon>Teleostei</taxon>
        <taxon>Neoteleostei</taxon>
        <taxon>Acanthomorphata</taxon>
        <taxon>Ovalentaria</taxon>
        <taxon>Atherinomorphae</taxon>
        <taxon>Cyprinodontiformes</taxon>
        <taxon>Goodeidae</taxon>
        <taxon>Xenoophorus</taxon>
    </lineage>
</organism>
<feature type="region of interest" description="Disordered" evidence="2">
    <location>
        <begin position="141"/>
        <end position="172"/>
    </location>
</feature>
<name>A0ABV0Q6T6_9TELE</name>
<dbReference type="Gene3D" id="6.10.140.1750">
    <property type="match status" value="1"/>
</dbReference>
<protein>
    <recommendedName>
        <fullName evidence="1">Phosphatase and actin regulator 4</fullName>
    </recommendedName>
</protein>
<dbReference type="EMBL" id="JAHRIN010000519">
    <property type="protein sequence ID" value="MEQ2191182.1"/>
    <property type="molecule type" value="Genomic_DNA"/>
</dbReference>
<feature type="compositionally biased region" description="Basic and acidic residues" evidence="2">
    <location>
        <begin position="145"/>
        <end position="161"/>
    </location>
</feature>
<evidence type="ECO:0000256" key="2">
    <source>
        <dbReference type="SAM" id="MobiDB-lite"/>
    </source>
</evidence>
<keyword evidence="1" id="KW-0966">Cell projection</keyword>
<comment type="similarity">
    <text evidence="1">Belongs to the phosphatase and actin regulator family.</text>
</comment>